<evidence type="ECO:0000313" key="3">
    <source>
        <dbReference type="Proteomes" id="UP000442109"/>
    </source>
</evidence>
<accession>A0A844M124</accession>
<dbReference type="RefSeq" id="WP_110816841.1">
    <property type="nucleotide sequence ID" value="NZ_WFKQ01000003.1"/>
</dbReference>
<dbReference type="AlphaFoldDB" id="A0A844M124"/>
<feature type="chain" id="PRO_5032633613" evidence="1">
    <location>
        <begin position="25"/>
        <end position="115"/>
    </location>
</feature>
<feature type="signal peptide" evidence="1">
    <location>
        <begin position="1"/>
        <end position="24"/>
    </location>
</feature>
<reference evidence="2 3" key="1">
    <citation type="journal article" date="2019" name="PLoS ONE">
        <title>Pup mortality in New Zealand sea lions (Phocarctos hookeri) at Enderby Island, Auckland Islands, 2013-18.</title>
        <authorList>
            <person name="Michael S.A."/>
            <person name="Hayman D.T.S."/>
            <person name="Gray R."/>
            <person name="Zhang J."/>
            <person name="Rogers L."/>
            <person name="Roe W.D."/>
        </authorList>
    </citation>
    <scope>NUCLEOTIDE SEQUENCE [LARGE SCALE GENOMIC DNA]</scope>
    <source>
        <strain evidence="2 3">SM868</strain>
    </source>
</reference>
<name>A0A844M124_9GAMM</name>
<dbReference type="OrthoDB" id="6658816at2"/>
<dbReference type="Proteomes" id="UP000442109">
    <property type="component" value="Unassembled WGS sequence"/>
</dbReference>
<keyword evidence="1" id="KW-0732">Signal</keyword>
<proteinExistence type="predicted"/>
<keyword evidence="3" id="KW-1185">Reference proteome</keyword>
<protein>
    <submittedName>
        <fullName evidence="2">Uncharacterized protein</fullName>
    </submittedName>
</protein>
<sequence>MKSKWFIKGSVLALAVSLSVAAQALPTTQVTFAKGSYCGSYTGSLQNTRLFKIFLGANQELVINTDADVRSVRDSKGKILPDQGEYDYRYVTHNKGEHTIRVVGSGFHTVEFCVY</sequence>
<organism evidence="2 3">
    <name type="scientific">Psychrobacter sanguinis</name>
    <dbReference type="NCBI Taxonomy" id="861445"/>
    <lineage>
        <taxon>Bacteria</taxon>
        <taxon>Pseudomonadati</taxon>
        <taxon>Pseudomonadota</taxon>
        <taxon>Gammaproteobacteria</taxon>
        <taxon>Moraxellales</taxon>
        <taxon>Moraxellaceae</taxon>
        <taxon>Psychrobacter</taxon>
    </lineage>
</organism>
<evidence type="ECO:0000256" key="1">
    <source>
        <dbReference type="SAM" id="SignalP"/>
    </source>
</evidence>
<dbReference type="EMBL" id="WFKQ01000003">
    <property type="protein sequence ID" value="MUG32308.1"/>
    <property type="molecule type" value="Genomic_DNA"/>
</dbReference>
<evidence type="ECO:0000313" key="2">
    <source>
        <dbReference type="EMBL" id="MUG32308.1"/>
    </source>
</evidence>
<comment type="caution">
    <text evidence="2">The sequence shown here is derived from an EMBL/GenBank/DDBJ whole genome shotgun (WGS) entry which is preliminary data.</text>
</comment>
<gene>
    <name evidence="2" type="ORF">GB996_05825</name>
</gene>